<keyword evidence="2 8" id="KW-1277">Toxin-antitoxin system</keyword>
<dbReference type="SUPFAM" id="SSF88723">
    <property type="entry name" value="PIN domain-like"/>
    <property type="match status" value="1"/>
</dbReference>
<dbReference type="InterPro" id="IPR022907">
    <property type="entry name" value="VapC_family"/>
</dbReference>
<dbReference type="HAMAP" id="MF_00265">
    <property type="entry name" value="VapC_Nob1"/>
    <property type="match status" value="1"/>
</dbReference>
<dbReference type="InterPro" id="IPR050556">
    <property type="entry name" value="Type_II_TA_system_RNase"/>
</dbReference>
<protein>
    <recommendedName>
        <fullName evidence="8">Ribonuclease VapC</fullName>
        <shortName evidence="8">RNase VapC</shortName>
        <ecNumber evidence="8">3.1.-.-</ecNumber>
    </recommendedName>
    <alternativeName>
        <fullName evidence="8">Toxin VapC</fullName>
    </alternativeName>
</protein>
<feature type="binding site" evidence="8">
    <location>
        <position position="105"/>
    </location>
    <ligand>
        <name>Mg(2+)</name>
        <dbReference type="ChEBI" id="CHEBI:18420"/>
    </ligand>
</feature>
<evidence type="ECO:0000256" key="7">
    <source>
        <dbReference type="ARBA" id="ARBA00038093"/>
    </source>
</evidence>
<dbReference type="RefSeq" id="WP_382198903.1">
    <property type="nucleotide sequence ID" value="NZ_JBHTCA010000024.1"/>
</dbReference>
<evidence type="ECO:0000313" key="11">
    <source>
        <dbReference type="Proteomes" id="UP001596501"/>
    </source>
</evidence>
<evidence type="ECO:0000256" key="6">
    <source>
        <dbReference type="ARBA" id="ARBA00022842"/>
    </source>
</evidence>
<evidence type="ECO:0000256" key="2">
    <source>
        <dbReference type="ARBA" id="ARBA00022649"/>
    </source>
</evidence>
<evidence type="ECO:0000256" key="3">
    <source>
        <dbReference type="ARBA" id="ARBA00022722"/>
    </source>
</evidence>
<gene>
    <name evidence="8" type="primary">vapC</name>
    <name evidence="10" type="ORF">ACFQPB_19735</name>
</gene>
<keyword evidence="3 8" id="KW-0540">Nuclease</keyword>
<keyword evidence="4 8" id="KW-0479">Metal-binding</keyword>
<feature type="domain" description="PIN" evidence="9">
    <location>
        <begin position="3"/>
        <end position="123"/>
    </location>
</feature>
<comment type="similarity">
    <text evidence="7 8">Belongs to the PINc/VapC protein family.</text>
</comment>
<keyword evidence="11" id="KW-1185">Reference proteome</keyword>
<dbReference type="PANTHER" id="PTHR33653">
    <property type="entry name" value="RIBONUCLEASE VAPC2"/>
    <property type="match status" value="1"/>
</dbReference>
<dbReference type="Gene3D" id="3.40.50.1010">
    <property type="entry name" value="5'-nuclease"/>
    <property type="match status" value="1"/>
</dbReference>
<keyword evidence="8" id="KW-0800">Toxin</keyword>
<comment type="caution">
    <text evidence="10">The sequence shown here is derived from an EMBL/GenBank/DDBJ whole genome shotgun (WGS) entry which is preliminary data.</text>
</comment>
<keyword evidence="5 8" id="KW-0378">Hydrolase</keyword>
<evidence type="ECO:0000256" key="5">
    <source>
        <dbReference type="ARBA" id="ARBA00022801"/>
    </source>
</evidence>
<evidence type="ECO:0000259" key="9">
    <source>
        <dbReference type="Pfam" id="PF01850"/>
    </source>
</evidence>
<evidence type="ECO:0000313" key="10">
    <source>
        <dbReference type="EMBL" id="MFC7411099.1"/>
    </source>
</evidence>
<dbReference type="Pfam" id="PF01850">
    <property type="entry name" value="PIN"/>
    <property type="match status" value="1"/>
</dbReference>
<dbReference type="EMBL" id="JBHTCA010000024">
    <property type="protein sequence ID" value="MFC7411099.1"/>
    <property type="molecule type" value="Genomic_DNA"/>
</dbReference>
<sequence>MMYLLDTNVVSELRKVRLGKADAHVAAWADSVDAADLFVSAITVMELELGVLAIERKDAIQGALLRTWLDQQVLPEFVARTLPIDTAVAQRCARLHVPDKRGERDALIAATALVHGMTVVTRNVADFEPTGVTLINPWLRQT</sequence>
<name>A0ABW2QNV9_9BURK</name>
<dbReference type="EC" id="3.1.-.-" evidence="8"/>
<feature type="binding site" evidence="8">
    <location>
        <position position="6"/>
    </location>
    <ligand>
        <name>Mg(2+)</name>
        <dbReference type="ChEBI" id="CHEBI:18420"/>
    </ligand>
</feature>
<evidence type="ECO:0000256" key="1">
    <source>
        <dbReference type="ARBA" id="ARBA00001946"/>
    </source>
</evidence>
<dbReference type="CDD" id="cd18746">
    <property type="entry name" value="PIN_VapC4-5_FitB-like"/>
    <property type="match status" value="1"/>
</dbReference>
<proteinExistence type="inferred from homology"/>
<organism evidence="10 11">
    <name type="scientific">Hydrogenophaga atypica</name>
    <dbReference type="NCBI Taxonomy" id="249409"/>
    <lineage>
        <taxon>Bacteria</taxon>
        <taxon>Pseudomonadati</taxon>
        <taxon>Pseudomonadota</taxon>
        <taxon>Betaproteobacteria</taxon>
        <taxon>Burkholderiales</taxon>
        <taxon>Comamonadaceae</taxon>
        <taxon>Hydrogenophaga</taxon>
    </lineage>
</organism>
<comment type="function">
    <text evidence="8">Toxic component of a toxin-antitoxin (TA) system. An RNase.</text>
</comment>
<keyword evidence="6 8" id="KW-0460">Magnesium</keyword>
<comment type="cofactor">
    <cofactor evidence="1 8">
        <name>Mg(2+)</name>
        <dbReference type="ChEBI" id="CHEBI:18420"/>
    </cofactor>
</comment>
<evidence type="ECO:0000256" key="8">
    <source>
        <dbReference type="HAMAP-Rule" id="MF_00265"/>
    </source>
</evidence>
<dbReference type="PANTHER" id="PTHR33653:SF1">
    <property type="entry name" value="RIBONUCLEASE VAPC2"/>
    <property type="match status" value="1"/>
</dbReference>
<accession>A0ABW2QNV9</accession>
<evidence type="ECO:0000256" key="4">
    <source>
        <dbReference type="ARBA" id="ARBA00022723"/>
    </source>
</evidence>
<dbReference type="InterPro" id="IPR029060">
    <property type="entry name" value="PIN-like_dom_sf"/>
</dbReference>
<reference evidence="11" key="1">
    <citation type="journal article" date="2019" name="Int. J. Syst. Evol. Microbiol.">
        <title>The Global Catalogue of Microorganisms (GCM) 10K type strain sequencing project: providing services to taxonomists for standard genome sequencing and annotation.</title>
        <authorList>
            <consortium name="The Broad Institute Genomics Platform"/>
            <consortium name="The Broad Institute Genome Sequencing Center for Infectious Disease"/>
            <person name="Wu L."/>
            <person name="Ma J."/>
        </authorList>
    </citation>
    <scope>NUCLEOTIDE SEQUENCE [LARGE SCALE GENOMIC DNA]</scope>
    <source>
        <strain evidence="11">CGMCC 1.12371</strain>
    </source>
</reference>
<dbReference type="InterPro" id="IPR002716">
    <property type="entry name" value="PIN_dom"/>
</dbReference>
<dbReference type="Proteomes" id="UP001596501">
    <property type="component" value="Unassembled WGS sequence"/>
</dbReference>